<dbReference type="EMBL" id="JBHMBS010000031">
    <property type="protein sequence ID" value="MFB9681297.1"/>
    <property type="molecule type" value="Genomic_DNA"/>
</dbReference>
<keyword evidence="2" id="KW-1185">Reference proteome</keyword>
<evidence type="ECO:0000313" key="1">
    <source>
        <dbReference type="EMBL" id="MFB9681297.1"/>
    </source>
</evidence>
<protein>
    <submittedName>
        <fullName evidence="1">Uncharacterized protein</fullName>
    </submittedName>
</protein>
<name>A0ABV5TQ90_9ACTN</name>
<proteinExistence type="predicted"/>
<sequence length="75" mass="8429">MIEIDDPTVTMSNADLVLLVESYRNLTDCLLEHTVPHEGTDTAVADYRNATEPDRPAAVILDGIYEAWRREIGQQ</sequence>
<accession>A0ABV5TQ90</accession>
<dbReference type="RefSeq" id="WP_344747744.1">
    <property type="nucleotide sequence ID" value="NZ_BAAAWW010000136.1"/>
</dbReference>
<organism evidence="1 2">
    <name type="scientific">Streptosporangium vulgare</name>
    <dbReference type="NCBI Taxonomy" id="46190"/>
    <lineage>
        <taxon>Bacteria</taxon>
        <taxon>Bacillati</taxon>
        <taxon>Actinomycetota</taxon>
        <taxon>Actinomycetes</taxon>
        <taxon>Streptosporangiales</taxon>
        <taxon>Streptosporangiaceae</taxon>
        <taxon>Streptosporangium</taxon>
    </lineage>
</organism>
<comment type="caution">
    <text evidence="1">The sequence shown here is derived from an EMBL/GenBank/DDBJ whole genome shotgun (WGS) entry which is preliminary data.</text>
</comment>
<dbReference type="Proteomes" id="UP001589610">
    <property type="component" value="Unassembled WGS sequence"/>
</dbReference>
<gene>
    <name evidence="1" type="ORF">ACFFRH_37955</name>
</gene>
<evidence type="ECO:0000313" key="2">
    <source>
        <dbReference type="Proteomes" id="UP001589610"/>
    </source>
</evidence>
<reference evidence="1 2" key="1">
    <citation type="submission" date="2024-09" db="EMBL/GenBank/DDBJ databases">
        <authorList>
            <person name="Sun Q."/>
            <person name="Mori K."/>
        </authorList>
    </citation>
    <scope>NUCLEOTIDE SEQUENCE [LARGE SCALE GENOMIC DNA]</scope>
    <source>
        <strain evidence="1 2">JCM 3028</strain>
    </source>
</reference>